<protein>
    <submittedName>
        <fullName evidence="1">Uncharacterized protein</fullName>
    </submittedName>
</protein>
<comment type="caution">
    <text evidence="1">The sequence shown here is derived from an EMBL/GenBank/DDBJ whole genome shotgun (WGS) entry which is preliminary data.</text>
</comment>
<organism evidence="1">
    <name type="scientific">bioreactor metagenome</name>
    <dbReference type="NCBI Taxonomy" id="1076179"/>
    <lineage>
        <taxon>unclassified sequences</taxon>
        <taxon>metagenomes</taxon>
        <taxon>ecological metagenomes</taxon>
    </lineage>
</organism>
<gene>
    <name evidence="1" type="ORF">SDC9_195959</name>
</gene>
<name>A0A645IBZ2_9ZZZZ</name>
<proteinExistence type="predicted"/>
<evidence type="ECO:0000313" key="1">
    <source>
        <dbReference type="EMBL" id="MPN48352.1"/>
    </source>
</evidence>
<dbReference type="EMBL" id="VSSQ01110611">
    <property type="protein sequence ID" value="MPN48352.1"/>
    <property type="molecule type" value="Genomic_DNA"/>
</dbReference>
<accession>A0A645IBZ2</accession>
<dbReference type="AlphaFoldDB" id="A0A645IBZ2"/>
<sequence length="86" mass="9779">MRDTQHLHGIDICTVVDVRRIAAKEHPVAKAEDDLLPARKRPAIDDHVAIRRADDLFTVGDGQRFQVRAADDRVLHKPYHLPKTIP</sequence>
<reference evidence="1" key="1">
    <citation type="submission" date="2019-08" db="EMBL/GenBank/DDBJ databases">
        <authorList>
            <person name="Kucharzyk K."/>
            <person name="Murdoch R.W."/>
            <person name="Higgins S."/>
            <person name="Loffler F."/>
        </authorList>
    </citation>
    <scope>NUCLEOTIDE SEQUENCE</scope>
</reference>